<dbReference type="OrthoDB" id="4895568at2759"/>
<dbReference type="PANTHER" id="PTHR33112:SF16">
    <property type="entry name" value="HETEROKARYON INCOMPATIBILITY DOMAIN-CONTAINING PROTEIN"/>
    <property type="match status" value="1"/>
</dbReference>
<protein>
    <recommendedName>
        <fullName evidence="1">Heterokaryon incompatibility domain-containing protein</fullName>
    </recommendedName>
</protein>
<dbReference type="InterPro" id="IPR010730">
    <property type="entry name" value="HET"/>
</dbReference>
<dbReference type="OMA" id="WLENTRM"/>
<dbReference type="STRING" id="452589.G9P531"/>
<evidence type="ECO:0000259" key="1">
    <source>
        <dbReference type="Pfam" id="PF06985"/>
    </source>
</evidence>
<proteinExistence type="predicted"/>
<sequence length="290" mass="32810">LPTRVLDVGIAGCEHISLIESNGRHGNFCALSYCWGPKGTQTMITTRDNIHHRLGGIPFGSLPKTFQDAVTVTRAIGIRYLWIDSLCIIQGDKQDWANEAGKMAGVYQNAHLVIAASGAENPEQGCYSSQRRCPYAVSVPYYSSRGRKDGLMWLSVPVQRETSPYWGPLRQRGWALQESCLARRILRFTPAGMIWRCSGLMTSERYSFAWIYPEVWEEILEDFSDCKLTYKEDRLVALEGLGRAIQEVTRDKYTLGIFESSIPEQLFWMLEDAADESEDLAALPSWHWAS</sequence>
<evidence type="ECO:0000313" key="3">
    <source>
        <dbReference type="Proteomes" id="UP000005426"/>
    </source>
</evidence>
<gene>
    <name evidence="2" type="ORF">TRIATDRAFT_168126</name>
</gene>
<dbReference type="Proteomes" id="UP000005426">
    <property type="component" value="Unassembled WGS sequence"/>
</dbReference>
<dbReference type="Pfam" id="PF06985">
    <property type="entry name" value="HET"/>
    <property type="match status" value="1"/>
</dbReference>
<dbReference type="HOGENOM" id="CLU_002639_8_3_1"/>
<dbReference type="AlphaFoldDB" id="G9P531"/>
<dbReference type="PANTHER" id="PTHR33112">
    <property type="entry name" value="DOMAIN PROTEIN, PUTATIVE-RELATED"/>
    <property type="match status" value="1"/>
</dbReference>
<feature type="domain" description="Heterokaryon incompatibility" evidence="1">
    <location>
        <begin position="28"/>
        <end position="178"/>
    </location>
</feature>
<dbReference type="eggNOG" id="KOG4177">
    <property type="taxonomic scope" value="Eukaryota"/>
</dbReference>
<feature type="non-terminal residue" evidence="2">
    <location>
        <position position="1"/>
    </location>
</feature>
<keyword evidence="3" id="KW-1185">Reference proteome</keyword>
<feature type="non-terminal residue" evidence="2">
    <location>
        <position position="290"/>
    </location>
</feature>
<comment type="caution">
    <text evidence="2">The sequence shown here is derived from an EMBL/GenBank/DDBJ whole genome shotgun (WGS) entry which is preliminary data.</text>
</comment>
<evidence type="ECO:0000313" key="2">
    <source>
        <dbReference type="EMBL" id="EHK41271.1"/>
    </source>
</evidence>
<dbReference type="EMBL" id="ABDG02000027">
    <property type="protein sequence ID" value="EHK41271.1"/>
    <property type="molecule type" value="Genomic_DNA"/>
</dbReference>
<reference evidence="2 3" key="1">
    <citation type="journal article" date="2011" name="Genome Biol.">
        <title>Comparative genome sequence analysis underscores mycoparasitism as the ancestral life style of Trichoderma.</title>
        <authorList>
            <person name="Kubicek C.P."/>
            <person name="Herrera-Estrella A."/>
            <person name="Seidl-Seiboth V."/>
            <person name="Martinez D.A."/>
            <person name="Druzhinina I.S."/>
            <person name="Thon M."/>
            <person name="Zeilinger S."/>
            <person name="Casas-Flores S."/>
            <person name="Horwitz B.A."/>
            <person name="Mukherjee P.K."/>
            <person name="Mukherjee M."/>
            <person name="Kredics L."/>
            <person name="Alcaraz L.D."/>
            <person name="Aerts A."/>
            <person name="Antal Z."/>
            <person name="Atanasova L."/>
            <person name="Cervantes-Badillo M.G."/>
            <person name="Challacombe J."/>
            <person name="Chertkov O."/>
            <person name="McCluskey K."/>
            <person name="Coulpier F."/>
            <person name="Deshpande N."/>
            <person name="von Doehren H."/>
            <person name="Ebbole D.J."/>
            <person name="Esquivel-Naranjo E.U."/>
            <person name="Fekete E."/>
            <person name="Flipphi M."/>
            <person name="Glaser F."/>
            <person name="Gomez-Rodriguez E.Y."/>
            <person name="Gruber S."/>
            <person name="Han C."/>
            <person name="Henrissat B."/>
            <person name="Hermosa R."/>
            <person name="Hernandez-Onate M."/>
            <person name="Karaffa L."/>
            <person name="Kosti I."/>
            <person name="Le Crom S."/>
            <person name="Lindquist E."/>
            <person name="Lucas S."/>
            <person name="Luebeck M."/>
            <person name="Luebeck P.S."/>
            <person name="Margeot A."/>
            <person name="Metz B."/>
            <person name="Misra M."/>
            <person name="Nevalainen H."/>
            <person name="Omann M."/>
            <person name="Packer N."/>
            <person name="Perrone G."/>
            <person name="Uresti-Rivera E.E."/>
            <person name="Salamov A."/>
            <person name="Schmoll M."/>
            <person name="Seiboth B."/>
            <person name="Shapiro H."/>
            <person name="Sukno S."/>
            <person name="Tamayo-Ramos J.A."/>
            <person name="Tisch D."/>
            <person name="Wiest A."/>
            <person name="Wilkinson H.H."/>
            <person name="Zhang M."/>
            <person name="Coutinho P.M."/>
            <person name="Kenerley C.M."/>
            <person name="Monte E."/>
            <person name="Baker S.E."/>
            <person name="Grigoriev I.V."/>
        </authorList>
    </citation>
    <scope>NUCLEOTIDE SEQUENCE [LARGE SCALE GENOMIC DNA]</scope>
    <source>
        <strain evidence="3">ATCC 20476 / IMI 206040</strain>
    </source>
</reference>
<dbReference type="GeneID" id="25776769"/>
<name>G9P531_HYPAI</name>
<organism evidence="2 3">
    <name type="scientific">Hypocrea atroviridis (strain ATCC 20476 / IMI 206040)</name>
    <name type="common">Trichoderma atroviride</name>
    <dbReference type="NCBI Taxonomy" id="452589"/>
    <lineage>
        <taxon>Eukaryota</taxon>
        <taxon>Fungi</taxon>
        <taxon>Dikarya</taxon>
        <taxon>Ascomycota</taxon>
        <taxon>Pezizomycotina</taxon>
        <taxon>Sordariomycetes</taxon>
        <taxon>Hypocreomycetidae</taxon>
        <taxon>Hypocreales</taxon>
        <taxon>Hypocreaceae</taxon>
        <taxon>Trichoderma</taxon>
    </lineage>
</organism>
<accession>G9P531</accession>
<dbReference type="KEGG" id="tatv:25776769"/>